<dbReference type="AlphaFoldDB" id="A0A8X6VNP9"/>
<dbReference type="Proteomes" id="UP000887159">
    <property type="component" value="Unassembled WGS sequence"/>
</dbReference>
<dbReference type="EMBL" id="BMAU01021334">
    <property type="protein sequence ID" value="GFY15218.1"/>
    <property type="molecule type" value="Genomic_DNA"/>
</dbReference>
<gene>
    <name evidence="1" type="ORF">TNCV_1570311</name>
</gene>
<reference evidence="1" key="1">
    <citation type="submission" date="2020-08" db="EMBL/GenBank/DDBJ databases">
        <title>Multicomponent nature underlies the extraordinary mechanical properties of spider dragline silk.</title>
        <authorList>
            <person name="Kono N."/>
            <person name="Nakamura H."/>
            <person name="Mori M."/>
            <person name="Yoshida Y."/>
            <person name="Ohtoshi R."/>
            <person name="Malay A.D."/>
            <person name="Moran D.A.P."/>
            <person name="Tomita M."/>
            <person name="Numata K."/>
            <person name="Arakawa K."/>
        </authorList>
    </citation>
    <scope>NUCLEOTIDE SEQUENCE</scope>
</reference>
<evidence type="ECO:0000313" key="2">
    <source>
        <dbReference type="Proteomes" id="UP000887159"/>
    </source>
</evidence>
<organism evidence="1 2">
    <name type="scientific">Trichonephila clavipes</name>
    <name type="common">Golden silk orbweaver</name>
    <name type="synonym">Nephila clavipes</name>
    <dbReference type="NCBI Taxonomy" id="2585209"/>
    <lineage>
        <taxon>Eukaryota</taxon>
        <taxon>Metazoa</taxon>
        <taxon>Ecdysozoa</taxon>
        <taxon>Arthropoda</taxon>
        <taxon>Chelicerata</taxon>
        <taxon>Arachnida</taxon>
        <taxon>Araneae</taxon>
        <taxon>Araneomorphae</taxon>
        <taxon>Entelegynae</taxon>
        <taxon>Araneoidea</taxon>
        <taxon>Nephilidae</taxon>
        <taxon>Trichonephila</taxon>
    </lineage>
</organism>
<sequence>MIHMIHRNTAGSHDDRLWLAEFVRLNSDILKTTVNVTPPTAKCRGILEGTMNSTKEVVTPWITENDVVAVCAYRIVIRFCLTFVHFDLLEHHHSTVVPCSTSLHKHALMVQVEAFCLVGAASFTYSNYT</sequence>
<name>A0A8X6VNP9_TRICX</name>
<evidence type="ECO:0000313" key="1">
    <source>
        <dbReference type="EMBL" id="GFY15218.1"/>
    </source>
</evidence>
<proteinExistence type="predicted"/>
<accession>A0A8X6VNP9</accession>
<comment type="caution">
    <text evidence="1">The sequence shown here is derived from an EMBL/GenBank/DDBJ whole genome shotgun (WGS) entry which is preliminary data.</text>
</comment>
<keyword evidence="2" id="KW-1185">Reference proteome</keyword>
<protein>
    <submittedName>
        <fullName evidence="1">Uncharacterized protein</fullName>
    </submittedName>
</protein>